<dbReference type="PROSITE" id="PS51898">
    <property type="entry name" value="TYR_RECOMBINASE"/>
    <property type="match status" value="1"/>
</dbReference>
<reference evidence="7 8" key="1">
    <citation type="journal article" date="2021" name="Environ. Microbiol.">
        <title>Genetic insights into the dark matter of the mammalian gut microbiota through targeted genome reconstruction.</title>
        <authorList>
            <person name="Lugli G.A."/>
            <person name="Alessandri G."/>
            <person name="Milani C."/>
            <person name="Viappiani A."/>
            <person name="Fontana F."/>
            <person name="Tarracchini C."/>
            <person name="Mancabelli L."/>
            <person name="Argentini C."/>
            <person name="Ruiz L."/>
            <person name="Margolles A."/>
            <person name="van Sinderen D."/>
            <person name="Turroni F."/>
            <person name="Ventura M."/>
        </authorList>
    </citation>
    <scope>NUCLEOTIDE SEQUENCE [LARGE SCALE GENOMIC DNA]</scope>
    <source>
        <strain evidence="7 8">MA2</strain>
    </source>
</reference>
<dbReference type="InterPro" id="IPR044068">
    <property type="entry name" value="CB"/>
</dbReference>
<keyword evidence="8" id="KW-1185">Reference proteome</keyword>
<proteinExistence type="predicted"/>
<evidence type="ECO:0000256" key="3">
    <source>
        <dbReference type="PROSITE-ProRule" id="PRU01248"/>
    </source>
</evidence>
<dbReference type="PANTHER" id="PTHR30349:SF64">
    <property type="entry name" value="PROPHAGE INTEGRASE INTD-RELATED"/>
    <property type="match status" value="1"/>
</dbReference>
<dbReference type="PROSITE" id="PS51900">
    <property type="entry name" value="CB"/>
    <property type="match status" value="1"/>
</dbReference>
<dbReference type="Pfam" id="PF00589">
    <property type="entry name" value="Phage_integrase"/>
    <property type="match status" value="1"/>
</dbReference>
<dbReference type="EMBL" id="JAFEJS010000012">
    <property type="protein sequence ID" value="MBT1173600.1"/>
    <property type="molecule type" value="Genomic_DNA"/>
</dbReference>
<dbReference type="InterPro" id="IPR013762">
    <property type="entry name" value="Integrase-like_cat_sf"/>
</dbReference>
<accession>A0ABS5US02</accession>
<evidence type="ECO:0000256" key="2">
    <source>
        <dbReference type="ARBA" id="ARBA00023172"/>
    </source>
</evidence>
<dbReference type="PANTHER" id="PTHR30349">
    <property type="entry name" value="PHAGE INTEGRASE-RELATED"/>
    <property type="match status" value="1"/>
</dbReference>
<dbReference type="InterPro" id="IPR050090">
    <property type="entry name" value="Tyrosine_recombinase_XerCD"/>
</dbReference>
<keyword evidence="1 3" id="KW-0238">DNA-binding</keyword>
<dbReference type="CDD" id="cd00397">
    <property type="entry name" value="DNA_BRE_C"/>
    <property type="match status" value="1"/>
</dbReference>
<dbReference type="Proteomes" id="UP000773064">
    <property type="component" value="Unassembled WGS sequence"/>
</dbReference>
<feature type="domain" description="Tyr recombinase" evidence="5">
    <location>
        <begin position="107"/>
        <end position="268"/>
    </location>
</feature>
<dbReference type="SUPFAM" id="SSF56349">
    <property type="entry name" value="DNA breaking-rejoining enzymes"/>
    <property type="match status" value="1"/>
</dbReference>
<dbReference type="RefSeq" id="WP_214358851.1">
    <property type="nucleotide sequence ID" value="NZ_JAFEJS010000012.1"/>
</dbReference>
<protein>
    <submittedName>
        <fullName evidence="7">Tyrosine-type recombinase/integrase</fullName>
    </submittedName>
</protein>
<evidence type="ECO:0000256" key="4">
    <source>
        <dbReference type="SAM" id="MobiDB-lite"/>
    </source>
</evidence>
<gene>
    <name evidence="7" type="ORF">JS528_09655</name>
</gene>
<feature type="region of interest" description="Disordered" evidence="4">
    <location>
        <begin position="89"/>
        <end position="111"/>
    </location>
</feature>
<evidence type="ECO:0000256" key="1">
    <source>
        <dbReference type="ARBA" id="ARBA00023125"/>
    </source>
</evidence>
<dbReference type="InterPro" id="IPR011010">
    <property type="entry name" value="DNA_brk_join_enz"/>
</dbReference>
<sequence length="274" mass="30583">MATKQPAPQWRESIDKWLASLRAAGYSEQTRKTRRYQIQALSLGLGGSPLDVTVEDIVEWYADHDWKPETRKSSRNAAVSYFRWLKHSGRRPDDPSEGLPSVKRPQAHPRPCPDRVILAALGRATESERLMIRLGAEAGLRRAEIACVSSDDVMDDLHGKSLIVRGKGDKQRIVPLSDDLAAEILKHKGYLFPGRWEPHCEQSYIGKHVGALLGGGWTTHSLRHRYATMTYQATADIFLVSKLLGHESVETTQRYVALPDSRLRVAVDAVALGA</sequence>
<dbReference type="Gene3D" id="1.10.443.10">
    <property type="entry name" value="Intergrase catalytic core"/>
    <property type="match status" value="1"/>
</dbReference>
<evidence type="ECO:0000313" key="8">
    <source>
        <dbReference type="Proteomes" id="UP000773064"/>
    </source>
</evidence>
<comment type="caution">
    <text evidence="7">The sequence shown here is derived from an EMBL/GenBank/DDBJ whole genome shotgun (WGS) entry which is preliminary data.</text>
</comment>
<feature type="domain" description="Core-binding (CB)" evidence="6">
    <location>
        <begin position="8"/>
        <end position="86"/>
    </location>
</feature>
<organism evidence="7 8">
    <name type="scientific">Bifidobacterium santillanense</name>
    <dbReference type="NCBI Taxonomy" id="2809028"/>
    <lineage>
        <taxon>Bacteria</taxon>
        <taxon>Bacillati</taxon>
        <taxon>Actinomycetota</taxon>
        <taxon>Actinomycetes</taxon>
        <taxon>Bifidobacteriales</taxon>
        <taxon>Bifidobacteriaceae</taxon>
        <taxon>Bifidobacterium</taxon>
    </lineage>
</organism>
<evidence type="ECO:0000259" key="6">
    <source>
        <dbReference type="PROSITE" id="PS51900"/>
    </source>
</evidence>
<name>A0ABS5US02_9BIFI</name>
<keyword evidence="2" id="KW-0233">DNA recombination</keyword>
<evidence type="ECO:0000313" key="7">
    <source>
        <dbReference type="EMBL" id="MBT1173600.1"/>
    </source>
</evidence>
<evidence type="ECO:0000259" key="5">
    <source>
        <dbReference type="PROSITE" id="PS51898"/>
    </source>
</evidence>
<dbReference type="InterPro" id="IPR002104">
    <property type="entry name" value="Integrase_catalytic"/>
</dbReference>